<dbReference type="OrthoDB" id="1655898at2"/>
<protein>
    <recommendedName>
        <fullName evidence="3">Tetratricopeptide repeat protein</fullName>
    </recommendedName>
</protein>
<dbReference type="AlphaFoldDB" id="A0A2T0WBL1"/>
<evidence type="ECO:0000313" key="1">
    <source>
        <dbReference type="EMBL" id="PRY84093.1"/>
    </source>
</evidence>
<dbReference type="Proteomes" id="UP000238205">
    <property type="component" value="Unassembled WGS sequence"/>
</dbReference>
<keyword evidence="2" id="KW-1185">Reference proteome</keyword>
<dbReference type="RefSeq" id="WP_106189876.1">
    <property type="nucleotide sequence ID" value="NZ_PVTO01000001.1"/>
</dbReference>
<comment type="caution">
    <text evidence="1">The sequence shown here is derived from an EMBL/GenBank/DDBJ whole genome shotgun (WGS) entry which is preliminary data.</text>
</comment>
<evidence type="ECO:0008006" key="3">
    <source>
        <dbReference type="Google" id="ProtNLM"/>
    </source>
</evidence>
<name>A0A2T0WBL1_9LACT</name>
<evidence type="ECO:0000313" key="2">
    <source>
        <dbReference type="Proteomes" id="UP000238205"/>
    </source>
</evidence>
<organism evidence="1 2">
    <name type="scientific">Alkalibacterium olivapovliticus</name>
    <dbReference type="NCBI Taxonomy" id="99907"/>
    <lineage>
        <taxon>Bacteria</taxon>
        <taxon>Bacillati</taxon>
        <taxon>Bacillota</taxon>
        <taxon>Bacilli</taxon>
        <taxon>Lactobacillales</taxon>
        <taxon>Carnobacteriaceae</taxon>
        <taxon>Alkalibacterium</taxon>
    </lineage>
</organism>
<accession>A0A2T0WBL1</accession>
<proteinExistence type="predicted"/>
<gene>
    <name evidence="1" type="ORF">CLV38_1015</name>
</gene>
<reference evidence="1 2" key="1">
    <citation type="submission" date="2018-03" db="EMBL/GenBank/DDBJ databases">
        <title>Genomic Encyclopedia of Archaeal and Bacterial Type Strains, Phase II (KMG-II): from individual species to whole genera.</title>
        <authorList>
            <person name="Goeker M."/>
        </authorList>
    </citation>
    <scope>NUCLEOTIDE SEQUENCE [LARGE SCALE GENOMIC DNA]</scope>
    <source>
        <strain evidence="1 2">DSM 13175</strain>
    </source>
</reference>
<dbReference type="EMBL" id="PVTO01000001">
    <property type="protein sequence ID" value="PRY84093.1"/>
    <property type="molecule type" value="Genomic_DNA"/>
</dbReference>
<dbReference type="SUPFAM" id="SSF116965">
    <property type="entry name" value="Hypothetical protein MPN330"/>
    <property type="match status" value="1"/>
</dbReference>
<sequence>MGDQIEFPKNYGTYMHHAMSALQSGQYEVAIGHLKKAYAIKEENSLNVLLVSALFHNGQVKEAMDLAESKKQFYLSNDKRILVYVELLIHNQQFLLAQKHIDENQKDPAGVYKDNWKTLQSTLDSRKEEEEKKREAIEEERTKQLFSLASTLPEEQFSIIQEAHAMRTENLQKAAPSVFQNPYVHPIARSGFLSLLISRQVDHPFTYSWFQQTKDINPINMHSFEDDPIIQEMLTQTEKIYEQDPSMEELVKSELNMILLLLYPFVDDVIKKEQITDWIRAIAQMIDPTAPAPGKGSGDQIEFIQSWITRIHQEFQ</sequence>